<dbReference type="InterPro" id="IPR032432">
    <property type="entry name" value="Radical_SAM_C"/>
</dbReference>
<evidence type="ECO:0000256" key="5">
    <source>
        <dbReference type="ARBA" id="ARBA00023004"/>
    </source>
</evidence>
<organism evidence="8 9">
    <name type="scientific">Anaerococcus kampingae</name>
    <dbReference type="NCBI Taxonomy" id="3115614"/>
    <lineage>
        <taxon>Bacteria</taxon>
        <taxon>Bacillati</taxon>
        <taxon>Bacillota</taxon>
        <taxon>Tissierellia</taxon>
        <taxon>Tissierellales</taxon>
        <taxon>Peptoniphilaceae</taxon>
        <taxon>Anaerococcus</taxon>
    </lineage>
</organism>
<dbReference type="InterPro" id="IPR005911">
    <property type="entry name" value="YhcC-like"/>
</dbReference>
<evidence type="ECO:0000259" key="7">
    <source>
        <dbReference type="PROSITE" id="PS51918"/>
    </source>
</evidence>
<dbReference type="SFLD" id="SFLDG01091">
    <property type="entry name" value="uncharacterized_CHP01210-like"/>
    <property type="match status" value="1"/>
</dbReference>
<keyword evidence="5" id="KW-0408">Iron</keyword>
<dbReference type="SUPFAM" id="SSF102114">
    <property type="entry name" value="Radical SAM enzymes"/>
    <property type="match status" value="1"/>
</dbReference>
<dbReference type="PANTHER" id="PTHR11135">
    <property type="entry name" value="HISTONE ACETYLTRANSFERASE-RELATED"/>
    <property type="match status" value="1"/>
</dbReference>
<evidence type="ECO:0000313" key="9">
    <source>
        <dbReference type="Proteomes" id="UP001637994"/>
    </source>
</evidence>
<evidence type="ECO:0000256" key="3">
    <source>
        <dbReference type="ARBA" id="ARBA00022691"/>
    </source>
</evidence>
<dbReference type="Gene3D" id="3.20.20.70">
    <property type="entry name" value="Aldolase class I"/>
    <property type="match status" value="1"/>
</dbReference>
<accession>A0ABW9MDV5</accession>
<keyword evidence="6" id="KW-0411">Iron-sulfur</keyword>
<dbReference type="PROSITE" id="PS51918">
    <property type="entry name" value="RADICAL_SAM"/>
    <property type="match status" value="1"/>
</dbReference>
<dbReference type="PANTHER" id="PTHR11135:SF1">
    <property type="entry name" value="PROTEIN YHCC"/>
    <property type="match status" value="1"/>
</dbReference>
<dbReference type="SFLD" id="SFLDG01086">
    <property type="entry name" value="elongater_protein-like"/>
    <property type="match status" value="1"/>
</dbReference>
<dbReference type="SFLD" id="SFLDG01082">
    <property type="entry name" value="B12-binding_domain_containing"/>
    <property type="match status" value="1"/>
</dbReference>
<dbReference type="Proteomes" id="UP001637994">
    <property type="component" value="Unassembled WGS sequence"/>
</dbReference>
<keyword evidence="3" id="KW-0949">S-adenosyl-L-methionine</keyword>
<name>A0ABW9MDV5_9FIRM</name>
<proteinExistence type="predicted"/>
<keyword evidence="4" id="KW-0479">Metal-binding</keyword>
<keyword evidence="2" id="KW-0004">4Fe-4S</keyword>
<evidence type="ECO:0000256" key="1">
    <source>
        <dbReference type="ARBA" id="ARBA00001966"/>
    </source>
</evidence>
<dbReference type="EMBL" id="JBGMEF010000018">
    <property type="protein sequence ID" value="MFO3666991.1"/>
    <property type="molecule type" value="Genomic_DNA"/>
</dbReference>
<dbReference type="InterPro" id="IPR013785">
    <property type="entry name" value="Aldolase_TIM"/>
</dbReference>
<dbReference type="InterPro" id="IPR039661">
    <property type="entry name" value="ELP3"/>
</dbReference>
<dbReference type="InterPro" id="IPR058240">
    <property type="entry name" value="rSAM_sf"/>
</dbReference>
<evidence type="ECO:0000256" key="4">
    <source>
        <dbReference type="ARBA" id="ARBA00022723"/>
    </source>
</evidence>
<sequence length="328" mass="38198">MANIPYYSVSTYYKDTYGQKVYKLPIKLSLTCPNRDGACGFGGCIYCSESGGSFENLPSSMTVDEQLEKNYKYIKNKYKANKFIAYFQNFSNTYMSILVFKDMIKACKKDYIVGISIATRSDCISEDKLKFLKSFHDETGIDITFELGLQTANYRTLKILNRGESLADFISACKLIDKYKFRISTHVILAMPWDDIDDTIETARILNALNVKEVKIHSLFIIKNTKLAKMYENNEINLKTKEEYQKNVVEFLRYISPDCAIARLVGRAPKEDSIFCNWDRSRWLIRDEIVTYMQDNNINQGDKSQKEIYRKIKEENYDLFSSRTTRNR</sequence>
<dbReference type="RefSeq" id="WP_106460201.1">
    <property type="nucleotide sequence ID" value="NZ_JBGMEF010000018.1"/>
</dbReference>
<dbReference type="SFLD" id="SFLDS00029">
    <property type="entry name" value="Radical_SAM"/>
    <property type="match status" value="1"/>
</dbReference>
<reference evidence="8 9" key="1">
    <citation type="journal article" date="2025" name="Anaerobe">
        <title>Description of Anaerococcus kampingiae sp. nov., Anaerococcus groningensis sp. nov., Anaerococcus martiniensis sp. nov., and Anaerococcus cruorum sp. nov., isolated from human clinical specimens.</title>
        <authorList>
            <person name="Boiten K.E."/>
            <person name="Meijer J."/>
            <person name="van Wezel E.M."/>
            <person name="Veloo A.C.M."/>
        </authorList>
    </citation>
    <scope>NUCLEOTIDE SEQUENCE [LARGE SCALE GENOMIC DNA]</scope>
    <source>
        <strain evidence="8 9">ENR0874</strain>
    </source>
</reference>
<evidence type="ECO:0000256" key="2">
    <source>
        <dbReference type="ARBA" id="ARBA00022485"/>
    </source>
</evidence>
<protein>
    <submittedName>
        <fullName evidence="8">TIGR01212 family radical SAM protein</fullName>
    </submittedName>
</protein>
<dbReference type="InterPro" id="IPR007197">
    <property type="entry name" value="rSAM"/>
</dbReference>
<evidence type="ECO:0000256" key="6">
    <source>
        <dbReference type="ARBA" id="ARBA00023014"/>
    </source>
</evidence>
<feature type="domain" description="Radical SAM core" evidence="7">
    <location>
        <begin position="16"/>
        <end position="258"/>
    </location>
</feature>
<evidence type="ECO:0000313" key="8">
    <source>
        <dbReference type="EMBL" id="MFO3666991.1"/>
    </source>
</evidence>
<dbReference type="InterPro" id="IPR006638">
    <property type="entry name" value="Elp3/MiaA/NifB-like_rSAM"/>
</dbReference>
<dbReference type="Pfam" id="PF16199">
    <property type="entry name" value="Radical_SAM_C"/>
    <property type="match status" value="1"/>
</dbReference>
<dbReference type="Pfam" id="PF04055">
    <property type="entry name" value="Radical_SAM"/>
    <property type="match status" value="1"/>
</dbReference>
<dbReference type="SMART" id="SM00729">
    <property type="entry name" value="Elp3"/>
    <property type="match status" value="1"/>
</dbReference>
<gene>
    <name evidence="8" type="ORF">ACCQ42_04330</name>
</gene>
<comment type="cofactor">
    <cofactor evidence="1">
        <name>[4Fe-4S] cluster</name>
        <dbReference type="ChEBI" id="CHEBI:49883"/>
    </cofactor>
</comment>
<comment type="caution">
    <text evidence="8">The sequence shown here is derived from an EMBL/GenBank/DDBJ whole genome shotgun (WGS) entry which is preliminary data.</text>
</comment>
<keyword evidence="9" id="KW-1185">Reference proteome</keyword>
<dbReference type="NCBIfam" id="TIGR01212">
    <property type="entry name" value="TIGR01212 family radical SAM protein"/>
    <property type="match status" value="1"/>
</dbReference>